<comment type="similarity">
    <text evidence="9">Belongs to the MntA antitoxin family.</text>
</comment>
<dbReference type="SMART" id="SM00530">
    <property type="entry name" value="HTH_XRE"/>
    <property type="match status" value="1"/>
</dbReference>
<evidence type="ECO:0000256" key="8">
    <source>
        <dbReference type="ARBA" id="ARBA00022842"/>
    </source>
</evidence>
<evidence type="ECO:0000256" key="5">
    <source>
        <dbReference type="ARBA" id="ARBA00022723"/>
    </source>
</evidence>
<dbReference type="SUPFAM" id="SSF81301">
    <property type="entry name" value="Nucleotidyltransferase"/>
    <property type="match status" value="1"/>
</dbReference>
<dbReference type="RefSeq" id="WP_179463266.1">
    <property type="nucleotide sequence ID" value="NZ_JACBZX010000001.1"/>
</dbReference>
<name>A0A852XC30_9MICO</name>
<evidence type="ECO:0000256" key="3">
    <source>
        <dbReference type="ARBA" id="ARBA00022679"/>
    </source>
</evidence>
<keyword evidence="8" id="KW-0460">Magnesium</keyword>
<dbReference type="InterPro" id="IPR001387">
    <property type="entry name" value="Cro/C1-type_HTH"/>
</dbReference>
<dbReference type="PANTHER" id="PTHR33571:SF12">
    <property type="entry name" value="BSL3053 PROTEIN"/>
    <property type="match status" value="1"/>
</dbReference>
<accession>A0A852XC30</accession>
<dbReference type="InterPro" id="IPR043519">
    <property type="entry name" value="NT_sf"/>
</dbReference>
<evidence type="ECO:0000256" key="1">
    <source>
        <dbReference type="ARBA" id="ARBA00001946"/>
    </source>
</evidence>
<evidence type="ECO:0000259" key="10">
    <source>
        <dbReference type="PROSITE" id="PS50943"/>
    </source>
</evidence>
<evidence type="ECO:0000313" key="11">
    <source>
        <dbReference type="EMBL" id="NYG38004.1"/>
    </source>
</evidence>
<dbReference type="AlphaFoldDB" id="A0A852XC30"/>
<sequence>MSRFALDRAAELVRRARFDAGLTQTELAERAGVRQPSLAQIEAGSRRVSDEMLERLLRAADYRPSLPLAEHAREITEAAARHGLSNLRVFGSTLRGEDGFDSDIDLLVTIAPGTDLFDVALFSDEVRRLTGFPVDVVSDRGDAAADLAQPEAVAL</sequence>
<dbReference type="CDD" id="cd00093">
    <property type="entry name" value="HTH_XRE"/>
    <property type="match status" value="1"/>
</dbReference>
<keyword evidence="4" id="KW-0548">Nucleotidyltransferase</keyword>
<evidence type="ECO:0000256" key="9">
    <source>
        <dbReference type="ARBA" id="ARBA00038276"/>
    </source>
</evidence>
<proteinExistence type="inferred from homology"/>
<keyword evidence="3" id="KW-0808">Transferase</keyword>
<keyword evidence="6" id="KW-0547">Nucleotide-binding</keyword>
<dbReference type="GO" id="GO:0046872">
    <property type="term" value="F:metal ion binding"/>
    <property type="evidence" value="ECO:0007669"/>
    <property type="project" value="UniProtKB-KW"/>
</dbReference>
<dbReference type="GO" id="GO:0016779">
    <property type="term" value="F:nucleotidyltransferase activity"/>
    <property type="evidence" value="ECO:0007669"/>
    <property type="project" value="UniProtKB-KW"/>
</dbReference>
<dbReference type="InterPro" id="IPR052038">
    <property type="entry name" value="Type-VII_TA_antitoxin"/>
</dbReference>
<evidence type="ECO:0000256" key="4">
    <source>
        <dbReference type="ARBA" id="ARBA00022695"/>
    </source>
</evidence>
<comment type="cofactor">
    <cofactor evidence="1">
        <name>Mg(2+)</name>
        <dbReference type="ChEBI" id="CHEBI:18420"/>
    </cofactor>
</comment>
<organism evidence="11 12">
    <name type="scientific">Janibacter alkaliphilus</name>
    <dbReference type="NCBI Taxonomy" id="1069963"/>
    <lineage>
        <taxon>Bacteria</taxon>
        <taxon>Bacillati</taxon>
        <taxon>Actinomycetota</taxon>
        <taxon>Actinomycetes</taxon>
        <taxon>Micrococcales</taxon>
        <taxon>Intrasporangiaceae</taxon>
        <taxon>Janibacter</taxon>
    </lineage>
</organism>
<keyword evidence="7" id="KW-0067">ATP-binding</keyword>
<protein>
    <recommendedName>
        <fullName evidence="10">HTH cro/C1-type domain-containing protein</fullName>
    </recommendedName>
</protein>
<dbReference type="Gene3D" id="1.10.260.40">
    <property type="entry name" value="lambda repressor-like DNA-binding domains"/>
    <property type="match status" value="1"/>
</dbReference>
<dbReference type="Pfam" id="PF01381">
    <property type="entry name" value="HTH_3"/>
    <property type="match status" value="1"/>
</dbReference>
<dbReference type="GO" id="GO:0003677">
    <property type="term" value="F:DNA binding"/>
    <property type="evidence" value="ECO:0007669"/>
    <property type="project" value="InterPro"/>
</dbReference>
<dbReference type="SUPFAM" id="SSF47413">
    <property type="entry name" value="lambda repressor-like DNA-binding domains"/>
    <property type="match status" value="1"/>
</dbReference>
<reference evidence="11 12" key="1">
    <citation type="submission" date="2020-07" db="EMBL/GenBank/DDBJ databases">
        <title>Sequencing the genomes of 1000 actinobacteria strains.</title>
        <authorList>
            <person name="Klenk H.-P."/>
        </authorList>
    </citation>
    <scope>NUCLEOTIDE SEQUENCE [LARGE SCALE GENOMIC DNA]</scope>
    <source>
        <strain evidence="11 12">DSM 24723</strain>
    </source>
</reference>
<dbReference type="EMBL" id="JACBZX010000001">
    <property type="protein sequence ID" value="NYG38004.1"/>
    <property type="molecule type" value="Genomic_DNA"/>
</dbReference>
<dbReference type="Pfam" id="PF01909">
    <property type="entry name" value="NTP_transf_2"/>
    <property type="match status" value="1"/>
</dbReference>
<dbReference type="InterPro" id="IPR002934">
    <property type="entry name" value="Polymerase_NTP_transf_dom"/>
</dbReference>
<dbReference type="GO" id="GO:0005524">
    <property type="term" value="F:ATP binding"/>
    <property type="evidence" value="ECO:0007669"/>
    <property type="project" value="UniProtKB-KW"/>
</dbReference>
<keyword evidence="2" id="KW-1277">Toxin-antitoxin system</keyword>
<comment type="caution">
    <text evidence="11">The sequence shown here is derived from an EMBL/GenBank/DDBJ whole genome shotgun (WGS) entry which is preliminary data.</text>
</comment>
<dbReference type="Gene3D" id="3.30.460.10">
    <property type="entry name" value="Beta Polymerase, domain 2"/>
    <property type="match status" value="1"/>
</dbReference>
<evidence type="ECO:0000313" key="12">
    <source>
        <dbReference type="Proteomes" id="UP000592181"/>
    </source>
</evidence>
<dbReference type="PROSITE" id="PS50943">
    <property type="entry name" value="HTH_CROC1"/>
    <property type="match status" value="1"/>
</dbReference>
<evidence type="ECO:0000256" key="6">
    <source>
        <dbReference type="ARBA" id="ARBA00022741"/>
    </source>
</evidence>
<keyword evidence="12" id="KW-1185">Reference proteome</keyword>
<feature type="domain" description="HTH cro/C1-type" evidence="10">
    <location>
        <begin position="13"/>
        <end position="59"/>
    </location>
</feature>
<dbReference type="CDD" id="cd05403">
    <property type="entry name" value="NT_KNTase_like"/>
    <property type="match status" value="1"/>
</dbReference>
<dbReference type="Proteomes" id="UP000592181">
    <property type="component" value="Unassembled WGS sequence"/>
</dbReference>
<keyword evidence="5" id="KW-0479">Metal-binding</keyword>
<evidence type="ECO:0000256" key="7">
    <source>
        <dbReference type="ARBA" id="ARBA00022840"/>
    </source>
</evidence>
<dbReference type="InterPro" id="IPR010982">
    <property type="entry name" value="Lambda_DNA-bd_dom_sf"/>
</dbReference>
<dbReference type="PANTHER" id="PTHR33571">
    <property type="entry name" value="SSL8005 PROTEIN"/>
    <property type="match status" value="1"/>
</dbReference>
<evidence type="ECO:0000256" key="2">
    <source>
        <dbReference type="ARBA" id="ARBA00022649"/>
    </source>
</evidence>
<gene>
    <name evidence="11" type="ORF">BJY28_002473</name>
</gene>